<evidence type="ECO:0000256" key="1">
    <source>
        <dbReference type="SAM" id="MobiDB-lite"/>
    </source>
</evidence>
<gene>
    <name evidence="3" type="ORF">Tci_021326</name>
</gene>
<dbReference type="Pfam" id="PF03732">
    <property type="entry name" value="Retrotrans_gag"/>
    <property type="match status" value="1"/>
</dbReference>
<reference evidence="3" key="1">
    <citation type="journal article" date="2019" name="Sci. Rep.">
        <title>Draft genome of Tanacetum cinerariifolium, the natural source of mosquito coil.</title>
        <authorList>
            <person name="Yamashiro T."/>
            <person name="Shiraishi A."/>
            <person name="Satake H."/>
            <person name="Nakayama K."/>
        </authorList>
    </citation>
    <scope>NUCLEOTIDE SEQUENCE</scope>
</reference>
<protein>
    <recommendedName>
        <fullName evidence="2">Retrotransposon gag domain-containing protein</fullName>
    </recommendedName>
</protein>
<dbReference type="AlphaFoldDB" id="A0A6L2KIP9"/>
<proteinExistence type="predicted"/>
<feature type="compositionally biased region" description="Polar residues" evidence="1">
    <location>
        <begin position="149"/>
        <end position="158"/>
    </location>
</feature>
<evidence type="ECO:0000259" key="2">
    <source>
        <dbReference type="Pfam" id="PF03732"/>
    </source>
</evidence>
<feature type="domain" description="Retrotransposon gag" evidence="2">
    <location>
        <begin position="30"/>
        <end position="102"/>
    </location>
</feature>
<dbReference type="InterPro" id="IPR005162">
    <property type="entry name" value="Retrotrans_gag_dom"/>
</dbReference>
<name>A0A6L2KIP9_TANCI</name>
<organism evidence="3">
    <name type="scientific">Tanacetum cinerariifolium</name>
    <name type="common">Dalmatian daisy</name>
    <name type="synonym">Chrysanthemum cinerariifolium</name>
    <dbReference type="NCBI Taxonomy" id="118510"/>
    <lineage>
        <taxon>Eukaryota</taxon>
        <taxon>Viridiplantae</taxon>
        <taxon>Streptophyta</taxon>
        <taxon>Embryophyta</taxon>
        <taxon>Tracheophyta</taxon>
        <taxon>Spermatophyta</taxon>
        <taxon>Magnoliopsida</taxon>
        <taxon>eudicotyledons</taxon>
        <taxon>Gunneridae</taxon>
        <taxon>Pentapetalae</taxon>
        <taxon>asterids</taxon>
        <taxon>campanulids</taxon>
        <taxon>Asterales</taxon>
        <taxon>Asteraceae</taxon>
        <taxon>Asteroideae</taxon>
        <taxon>Anthemideae</taxon>
        <taxon>Anthemidinae</taxon>
        <taxon>Tanacetum</taxon>
    </lineage>
</organism>
<dbReference type="EMBL" id="BKCJ010002551">
    <property type="protein sequence ID" value="GEU49348.1"/>
    <property type="molecule type" value="Genomic_DNA"/>
</dbReference>
<accession>A0A6L2KIP9</accession>
<comment type="caution">
    <text evidence="3">The sequence shown here is derived from an EMBL/GenBank/DDBJ whole genome shotgun (WGS) entry which is preliminary data.</text>
</comment>
<feature type="region of interest" description="Disordered" evidence="1">
    <location>
        <begin position="144"/>
        <end position="165"/>
    </location>
</feature>
<evidence type="ECO:0000313" key="3">
    <source>
        <dbReference type="EMBL" id="GEU49348.1"/>
    </source>
</evidence>
<sequence>MVTTTMILELTVEGLNVLLVSAPIVTSSNYATCTLQGNALTWLNSYVKIVTHEVAYAMTWKTLKKMITNKYYPRGEIKKLEIKMWNLKVKESKKVENYVGGLPNMIQGSVMASKPKTMQDAIEFATKLMDQKILTIAERQTENKRKLDYNSSDNNIQQPPFKRQNVAKAYSARPSEKKEYAKTLPLCNKCNLYHIGPYTIKCVNCQKAGHLT</sequence>